<evidence type="ECO:0000313" key="1">
    <source>
        <dbReference type="EMBL" id="SDT32142.1"/>
    </source>
</evidence>
<protein>
    <submittedName>
        <fullName evidence="1">Uncharacterized protein</fullName>
    </submittedName>
</protein>
<accession>A0A1H1ZF78</accession>
<dbReference type="AlphaFoldDB" id="A0A1H1ZF78"/>
<dbReference type="Proteomes" id="UP000199524">
    <property type="component" value="Chromosome I"/>
</dbReference>
<reference evidence="2" key="1">
    <citation type="submission" date="2016-10" db="EMBL/GenBank/DDBJ databases">
        <authorList>
            <person name="Varghese N."/>
            <person name="Submissions S."/>
        </authorList>
    </citation>
    <scope>NUCLEOTIDE SEQUENCE [LARGE SCALE GENOMIC DNA]</scope>
    <source>
        <strain evidence="2">ATCC 23835</strain>
    </source>
</reference>
<sequence>MGVRVAAHLAYALHNEADAAFNGVDFQTDAASLKIAAIDQILGVADSAALLSKLKDQGNIMSCDAKPE</sequence>
<keyword evidence="2" id="KW-1185">Reference proteome</keyword>
<gene>
    <name evidence="1" type="ORF">SAMN05216598_5026</name>
</gene>
<name>A0A1H1ZF78_9PSED</name>
<proteinExistence type="predicted"/>
<dbReference type="GeneID" id="300209889"/>
<dbReference type="EMBL" id="LT629777">
    <property type="protein sequence ID" value="SDT32142.1"/>
    <property type="molecule type" value="Genomic_DNA"/>
</dbReference>
<organism evidence="1 2">
    <name type="scientific">Pseudomonas asplenii</name>
    <dbReference type="NCBI Taxonomy" id="53407"/>
    <lineage>
        <taxon>Bacteria</taxon>
        <taxon>Pseudomonadati</taxon>
        <taxon>Pseudomonadota</taxon>
        <taxon>Gammaproteobacteria</taxon>
        <taxon>Pseudomonadales</taxon>
        <taxon>Pseudomonadaceae</taxon>
        <taxon>Pseudomonas</taxon>
    </lineage>
</organism>
<evidence type="ECO:0000313" key="2">
    <source>
        <dbReference type="Proteomes" id="UP000199524"/>
    </source>
</evidence>
<dbReference type="RefSeq" id="WP_232000391.1">
    <property type="nucleotide sequence ID" value="NZ_LT629777.1"/>
</dbReference>